<organism evidence="2 3">
    <name type="scientific">Setaria italica</name>
    <name type="common">Foxtail millet</name>
    <name type="synonym">Panicum italicum</name>
    <dbReference type="NCBI Taxonomy" id="4555"/>
    <lineage>
        <taxon>Eukaryota</taxon>
        <taxon>Viridiplantae</taxon>
        <taxon>Streptophyta</taxon>
        <taxon>Embryophyta</taxon>
        <taxon>Tracheophyta</taxon>
        <taxon>Spermatophyta</taxon>
        <taxon>Magnoliopsida</taxon>
        <taxon>Liliopsida</taxon>
        <taxon>Poales</taxon>
        <taxon>Poaceae</taxon>
        <taxon>PACMAD clade</taxon>
        <taxon>Panicoideae</taxon>
        <taxon>Panicodae</taxon>
        <taxon>Paniceae</taxon>
        <taxon>Cenchrinae</taxon>
        <taxon>Setaria</taxon>
    </lineage>
</organism>
<dbReference type="HOGENOM" id="CLU_3109986_0_0_1"/>
<sequence length="51" mass="5818">MSLVMFVLLCRCVAGMVENLKANSNSLFHVMLCKDDMSCHDEEKMIKCYDA</sequence>
<keyword evidence="3" id="KW-1185">Reference proteome</keyword>
<dbReference type="EnsemblPlants" id="KQL12973">
    <property type="protein sequence ID" value="KQL12973"/>
    <property type="gene ID" value="SETIT_024007mg"/>
</dbReference>
<reference evidence="3" key="1">
    <citation type="journal article" date="2012" name="Nat. Biotechnol.">
        <title>Reference genome sequence of the model plant Setaria.</title>
        <authorList>
            <person name="Bennetzen J.L."/>
            <person name="Schmutz J."/>
            <person name="Wang H."/>
            <person name="Percifield R."/>
            <person name="Hawkins J."/>
            <person name="Pontaroli A.C."/>
            <person name="Estep M."/>
            <person name="Feng L."/>
            <person name="Vaughn J.N."/>
            <person name="Grimwood J."/>
            <person name="Jenkins J."/>
            <person name="Barry K."/>
            <person name="Lindquist E."/>
            <person name="Hellsten U."/>
            <person name="Deshpande S."/>
            <person name="Wang X."/>
            <person name="Wu X."/>
            <person name="Mitros T."/>
            <person name="Triplett J."/>
            <person name="Yang X."/>
            <person name="Ye C.Y."/>
            <person name="Mauro-Herrera M."/>
            <person name="Wang L."/>
            <person name="Li P."/>
            <person name="Sharma M."/>
            <person name="Sharma R."/>
            <person name="Ronald P.C."/>
            <person name="Panaud O."/>
            <person name="Kellogg E.A."/>
            <person name="Brutnell T.P."/>
            <person name="Doust A.N."/>
            <person name="Tuskan G.A."/>
            <person name="Rokhsar D."/>
            <person name="Devos K.M."/>
        </authorList>
    </citation>
    <scope>NUCLEOTIDE SEQUENCE [LARGE SCALE GENOMIC DNA]</scope>
    <source>
        <strain evidence="3">cv. Yugu1</strain>
    </source>
</reference>
<dbReference type="Gramene" id="KQL12973">
    <property type="protein sequence ID" value="KQL12973"/>
    <property type="gene ID" value="SETIT_024007mg"/>
</dbReference>
<dbReference type="Proteomes" id="UP000004995">
    <property type="component" value="Unassembled WGS sequence"/>
</dbReference>
<feature type="chain" id="PRO_5011942677" evidence="1">
    <location>
        <begin position="16"/>
        <end position="51"/>
    </location>
</feature>
<dbReference type="EMBL" id="AGNK02001412">
    <property type="status" value="NOT_ANNOTATED_CDS"/>
    <property type="molecule type" value="Genomic_DNA"/>
</dbReference>
<evidence type="ECO:0000313" key="3">
    <source>
        <dbReference type="Proteomes" id="UP000004995"/>
    </source>
</evidence>
<name>K3ZBT6_SETIT</name>
<feature type="signal peptide" evidence="1">
    <location>
        <begin position="1"/>
        <end position="15"/>
    </location>
</feature>
<dbReference type="InParanoid" id="K3ZBT6"/>
<protein>
    <submittedName>
        <fullName evidence="2">Uncharacterized protein</fullName>
    </submittedName>
</protein>
<evidence type="ECO:0000313" key="2">
    <source>
        <dbReference type="EnsemblPlants" id="KQL12973"/>
    </source>
</evidence>
<evidence type="ECO:0000256" key="1">
    <source>
        <dbReference type="SAM" id="SignalP"/>
    </source>
</evidence>
<proteinExistence type="predicted"/>
<keyword evidence="1" id="KW-0732">Signal</keyword>
<dbReference type="AlphaFoldDB" id="K3ZBT6"/>
<reference evidence="2" key="2">
    <citation type="submission" date="2018-08" db="UniProtKB">
        <authorList>
            <consortium name="EnsemblPlants"/>
        </authorList>
    </citation>
    <scope>IDENTIFICATION</scope>
    <source>
        <strain evidence="2">Yugu1</strain>
    </source>
</reference>
<accession>K3ZBT6</accession>